<dbReference type="Pfam" id="PF13837">
    <property type="entry name" value="Myb_DNA-bind_4"/>
    <property type="match status" value="1"/>
</dbReference>
<dbReference type="Gene3D" id="1.10.10.60">
    <property type="entry name" value="Homeodomain-like"/>
    <property type="match status" value="1"/>
</dbReference>
<evidence type="ECO:0000313" key="4">
    <source>
        <dbReference type="Proteomes" id="UP001227230"/>
    </source>
</evidence>
<dbReference type="InterPro" id="IPR001005">
    <property type="entry name" value="SANT/Myb"/>
</dbReference>
<dbReference type="InterPro" id="IPR044822">
    <property type="entry name" value="Myb_DNA-bind_4"/>
</dbReference>
<evidence type="ECO:0000256" key="1">
    <source>
        <dbReference type="SAM" id="MobiDB-lite"/>
    </source>
</evidence>
<feature type="region of interest" description="Disordered" evidence="1">
    <location>
        <begin position="182"/>
        <end position="246"/>
    </location>
</feature>
<gene>
    <name evidence="3" type="ORF">VitviT2T_025594</name>
</gene>
<evidence type="ECO:0000259" key="2">
    <source>
        <dbReference type="PROSITE" id="PS50090"/>
    </source>
</evidence>
<dbReference type="EMBL" id="CP126664">
    <property type="protein sequence ID" value="WKA07818.1"/>
    <property type="molecule type" value="Genomic_DNA"/>
</dbReference>
<reference evidence="3 4" key="1">
    <citation type="journal article" date="2023" name="Hortic Res">
        <title>The complete reference genome for grapevine (Vitis vinifera L.) genetics and breeding.</title>
        <authorList>
            <person name="Shi X."/>
            <person name="Cao S."/>
            <person name="Wang X."/>
            <person name="Huang S."/>
            <person name="Wang Y."/>
            <person name="Liu Z."/>
            <person name="Liu W."/>
            <person name="Leng X."/>
            <person name="Peng Y."/>
            <person name="Wang N."/>
            <person name="Wang Y."/>
            <person name="Ma Z."/>
            <person name="Xu X."/>
            <person name="Zhang F."/>
            <person name="Xue H."/>
            <person name="Zhong H."/>
            <person name="Wang Y."/>
            <person name="Zhang K."/>
            <person name="Velt A."/>
            <person name="Avia K."/>
            <person name="Holtgrawe D."/>
            <person name="Grimplet J."/>
            <person name="Matus J.T."/>
            <person name="Ware D."/>
            <person name="Wu X."/>
            <person name="Wang H."/>
            <person name="Liu C."/>
            <person name="Fang Y."/>
            <person name="Rustenholz C."/>
            <person name="Cheng Z."/>
            <person name="Xiao H."/>
            <person name="Zhou Y."/>
        </authorList>
    </citation>
    <scope>NUCLEOTIDE SEQUENCE [LARGE SCALE GENOMIC DNA]</scope>
    <source>
        <strain evidence="4">cv. Pinot noir / PN40024</strain>
        <tissue evidence="3">Leaf</tissue>
    </source>
</reference>
<protein>
    <recommendedName>
        <fullName evidence="2">Myb-like domain-containing protein</fullName>
    </recommendedName>
</protein>
<feature type="domain" description="Myb-like" evidence="2">
    <location>
        <begin position="30"/>
        <end position="103"/>
    </location>
</feature>
<feature type="region of interest" description="Disordered" evidence="1">
    <location>
        <begin position="1"/>
        <end position="35"/>
    </location>
</feature>
<proteinExistence type="predicted"/>
<accession>A0ABY9DJB9</accession>
<name>A0ABY9DJB9_VITVI</name>
<sequence length="359" mass="40284">MAPEHSDVHENAVGVGVGVSNGIDGGDDKNKVARHPRWTRQETFVLIQGKKIAENRVRRGRRSSSAFGSDQVEPKWDSVSSYCRRHGVNRGPVQCRKRWSNLVGDFKKIKTWESEVREDAESFWVLRNDLRRERKLPGFFDREVYDVLDGRAFSATAFPLALVSAMPDVKSSDGMEPVAVAVEAEEEEGEEEEEEEEAVFDSGRQAAAEDGLFSDSEQLGQEEASGSLEKETTAATESPTQTTPIPLPISERKFQKFYQGCTSQGKQKGKQHCSDAWTGPMSEERWKRRRVSVDGCAETNMEEQLIKVLERNSKRLNAQLEAQNVNSQLDRDQRKDHANSLVAALSKLTDAIVRIADKL</sequence>
<dbReference type="PANTHER" id="PTHR47211">
    <property type="entry name" value="TRIHELIX TRANSCRIPTION FACTOR ASR3"/>
    <property type="match status" value="1"/>
</dbReference>
<organism evidence="3 4">
    <name type="scientific">Vitis vinifera</name>
    <name type="common">Grape</name>
    <dbReference type="NCBI Taxonomy" id="29760"/>
    <lineage>
        <taxon>Eukaryota</taxon>
        <taxon>Viridiplantae</taxon>
        <taxon>Streptophyta</taxon>
        <taxon>Embryophyta</taxon>
        <taxon>Tracheophyta</taxon>
        <taxon>Spermatophyta</taxon>
        <taxon>Magnoliopsida</taxon>
        <taxon>eudicotyledons</taxon>
        <taxon>Gunneridae</taxon>
        <taxon>Pentapetalae</taxon>
        <taxon>rosids</taxon>
        <taxon>Vitales</taxon>
        <taxon>Vitaceae</taxon>
        <taxon>Viteae</taxon>
        <taxon>Vitis</taxon>
    </lineage>
</organism>
<dbReference type="PANTHER" id="PTHR47211:SF3">
    <property type="entry name" value="TRIHELIX TRANSCRIPTION FACTOR ASR3-LIKE"/>
    <property type="match status" value="1"/>
</dbReference>
<evidence type="ECO:0000313" key="3">
    <source>
        <dbReference type="EMBL" id="WKA07818.1"/>
    </source>
</evidence>
<feature type="compositionally biased region" description="Low complexity" evidence="1">
    <location>
        <begin position="233"/>
        <end position="244"/>
    </location>
</feature>
<dbReference type="Proteomes" id="UP001227230">
    <property type="component" value="Chromosome 17"/>
</dbReference>
<feature type="compositionally biased region" description="Acidic residues" evidence="1">
    <location>
        <begin position="183"/>
        <end position="199"/>
    </location>
</feature>
<dbReference type="PROSITE" id="PS50090">
    <property type="entry name" value="MYB_LIKE"/>
    <property type="match status" value="1"/>
</dbReference>
<feature type="compositionally biased region" description="Basic and acidic residues" evidence="1">
    <location>
        <begin position="1"/>
        <end position="10"/>
    </location>
</feature>
<keyword evidence="4" id="KW-1185">Reference proteome</keyword>